<keyword evidence="6" id="KW-1185">Reference proteome</keyword>
<evidence type="ECO:0000256" key="4">
    <source>
        <dbReference type="SAM" id="MobiDB-lite"/>
    </source>
</evidence>
<organism evidence="5 6">
    <name type="scientific">Stephanodiscus triporus</name>
    <dbReference type="NCBI Taxonomy" id="2934178"/>
    <lineage>
        <taxon>Eukaryota</taxon>
        <taxon>Sar</taxon>
        <taxon>Stramenopiles</taxon>
        <taxon>Ochrophyta</taxon>
        <taxon>Bacillariophyta</taxon>
        <taxon>Coscinodiscophyceae</taxon>
        <taxon>Thalassiosirophycidae</taxon>
        <taxon>Stephanodiscales</taxon>
        <taxon>Stephanodiscaceae</taxon>
        <taxon>Stephanodiscus</taxon>
    </lineage>
</organism>
<keyword evidence="2" id="KW-1015">Disulfide bond</keyword>
<feature type="region of interest" description="Disordered" evidence="4">
    <location>
        <begin position="1"/>
        <end position="20"/>
    </location>
</feature>
<evidence type="ECO:0000313" key="6">
    <source>
        <dbReference type="Proteomes" id="UP001530315"/>
    </source>
</evidence>
<evidence type="ECO:0000256" key="3">
    <source>
        <dbReference type="RuleBase" id="RU364104"/>
    </source>
</evidence>
<dbReference type="PROSITE" id="PS51808">
    <property type="entry name" value="CHCH"/>
    <property type="match status" value="1"/>
</dbReference>
<keyword evidence="3" id="KW-0496">Mitochondrion</keyword>
<comment type="similarity">
    <text evidence="1 3">Belongs to the CMC family.</text>
</comment>
<dbReference type="AlphaFoldDB" id="A0ABD3PI48"/>
<comment type="caution">
    <text evidence="5">The sequence shown here is derived from an EMBL/GenBank/DDBJ whole genome shotgun (WGS) entry which is preliminary data.</text>
</comment>
<dbReference type="Proteomes" id="UP001530315">
    <property type="component" value="Unassembled WGS sequence"/>
</dbReference>
<comment type="subcellular location">
    <subcellularLocation>
        <location evidence="3">Mitochondrion</location>
    </subcellularLocation>
</comment>
<name>A0ABD3PI48_9STRA</name>
<dbReference type="GO" id="GO:0005739">
    <property type="term" value="C:mitochondrion"/>
    <property type="evidence" value="ECO:0007669"/>
    <property type="project" value="UniProtKB-SubCell"/>
</dbReference>
<proteinExistence type="inferred from homology"/>
<evidence type="ECO:0000313" key="5">
    <source>
        <dbReference type="EMBL" id="KAL3787383.1"/>
    </source>
</evidence>
<accession>A0ABD3PI48</accession>
<evidence type="ECO:0000256" key="1">
    <source>
        <dbReference type="ARBA" id="ARBA00007347"/>
    </source>
</evidence>
<gene>
    <name evidence="5" type="ORF">ACHAW5_008429</name>
</gene>
<protein>
    <recommendedName>
        <fullName evidence="3">COX assembly mitochondrial protein</fullName>
    </recommendedName>
</protein>
<reference evidence="5 6" key="1">
    <citation type="submission" date="2024-10" db="EMBL/GenBank/DDBJ databases">
        <title>Updated reference genomes for cyclostephanoid diatoms.</title>
        <authorList>
            <person name="Roberts W.R."/>
            <person name="Alverson A.J."/>
        </authorList>
    </citation>
    <scope>NUCLEOTIDE SEQUENCE [LARGE SCALE GENOMIC DNA]</scope>
    <source>
        <strain evidence="5 6">AJA276-08</strain>
    </source>
</reference>
<dbReference type="InterPro" id="IPR013892">
    <property type="entry name" value="Cyt_c_biogenesis_Cmc1-like"/>
</dbReference>
<sequence>MSTPNGTNPPEVRAQIKDEGRDGRLSFRRFAEHKMKREFKEEAIQKCEVHMKNFGQCAQDSGLLVVLKCRDLNRKINECMMEHNSPARFEAYLKEHQDELEKRTLKSKG</sequence>
<dbReference type="EMBL" id="JALLAZ020000781">
    <property type="protein sequence ID" value="KAL3787383.1"/>
    <property type="molecule type" value="Genomic_DNA"/>
</dbReference>
<dbReference type="Pfam" id="PF08583">
    <property type="entry name" value="Cmc1"/>
    <property type="match status" value="1"/>
</dbReference>
<evidence type="ECO:0000256" key="2">
    <source>
        <dbReference type="ARBA" id="ARBA00023157"/>
    </source>
</evidence>